<dbReference type="EMBL" id="JAHRIP010085914">
    <property type="protein sequence ID" value="MEQ2314943.1"/>
    <property type="molecule type" value="Genomic_DNA"/>
</dbReference>
<accession>A0ABV1ABZ4</accession>
<proteinExistence type="predicted"/>
<reference evidence="1 2" key="1">
    <citation type="submission" date="2021-06" db="EMBL/GenBank/DDBJ databases">
        <authorList>
            <person name="Palmer J.M."/>
        </authorList>
    </citation>
    <scope>NUCLEOTIDE SEQUENCE [LARGE SCALE GENOMIC DNA]</scope>
    <source>
        <strain evidence="1 2">AS_MEX2019</strain>
        <tissue evidence="1">Muscle</tissue>
    </source>
</reference>
<gene>
    <name evidence="1" type="ORF">AMECASPLE_017156</name>
</gene>
<evidence type="ECO:0000313" key="1">
    <source>
        <dbReference type="EMBL" id="MEQ2314943.1"/>
    </source>
</evidence>
<dbReference type="Proteomes" id="UP001469553">
    <property type="component" value="Unassembled WGS sequence"/>
</dbReference>
<comment type="caution">
    <text evidence="1">The sequence shown here is derived from an EMBL/GenBank/DDBJ whole genome shotgun (WGS) entry which is preliminary data.</text>
</comment>
<protein>
    <submittedName>
        <fullName evidence="1">Uncharacterized protein</fullName>
    </submittedName>
</protein>
<keyword evidence="2" id="KW-1185">Reference proteome</keyword>
<name>A0ABV1ABZ4_9TELE</name>
<organism evidence="1 2">
    <name type="scientific">Ameca splendens</name>
    <dbReference type="NCBI Taxonomy" id="208324"/>
    <lineage>
        <taxon>Eukaryota</taxon>
        <taxon>Metazoa</taxon>
        <taxon>Chordata</taxon>
        <taxon>Craniata</taxon>
        <taxon>Vertebrata</taxon>
        <taxon>Euteleostomi</taxon>
        <taxon>Actinopterygii</taxon>
        <taxon>Neopterygii</taxon>
        <taxon>Teleostei</taxon>
        <taxon>Neoteleostei</taxon>
        <taxon>Acanthomorphata</taxon>
        <taxon>Ovalentaria</taxon>
        <taxon>Atherinomorphae</taxon>
        <taxon>Cyprinodontiformes</taxon>
        <taxon>Goodeidae</taxon>
        <taxon>Ameca</taxon>
    </lineage>
</organism>
<evidence type="ECO:0000313" key="2">
    <source>
        <dbReference type="Proteomes" id="UP001469553"/>
    </source>
</evidence>
<sequence length="143" mass="16787">MFHSLSSNLRVFGVINGLHRQNLESDLREIVFVVQSQSHSFHVRQAEKRRADLLKQAHGFTQKPPVVLLLHTLSDNEGDWSILPLLPYLSQSFEKNSSWIVFLEEETNVKMVHLFQVLAKFRKDKVNLIEFNFTKHEILQFFI</sequence>